<keyword evidence="2" id="KW-1185">Reference proteome</keyword>
<sequence>MSLQRRSGRIINVLRLWGVNRAAWSMRMEFCVDDWTKYPIIVQEPMVHTVSLRYGTNSDAWGLHLDVRLVRHSPNRLPAAAPNAANRPTPDSWPVAQSGNARSAGSWMETYSQYLVLTLLPRRIRLKPVTPVADRQGGALMSGIPALSLNYKFRINFASIDINTASSLESI</sequence>
<dbReference type="Proteomes" id="UP001148629">
    <property type="component" value="Unassembled WGS sequence"/>
</dbReference>
<name>A0ACC1S3H9_9HYPO</name>
<reference evidence="1" key="1">
    <citation type="submission" date="2022-08" db="EMBL/GenBank/DDBJ databases">
        <title>Genome Sequence of Fusarium decemcellulare.</title>
        <authorList>
            <person name="Buettner E."/>
        </authorList>
    </citation>
    <scope>NUCLEOTIDE SEQUENCE</scope>
    <source>
        <strain evidence="1">Babe19</strain>
    </source>
</reference>
<gene>
    <name evidence="1" type="ORF">NM208_g8968</name>
</gene>
<proteinExistence type="predicted"/>
<organism evidence="1 2">
    <name type="scientific">Fusarium decemcellulare</name>
    <dbReference type="NCBI Taxonomy" id="57161"/>
    <lineage>
        <taxon>Eukaryota</taxon>
        <taxon>Fungi</taxon>
        <taxon>Dikarya</taxon>
        <taxon>Ascomycota</taxon>
        <taxon>Pezizomycotina</taxon>
        <taxon>Sordariomycetes</taxon>
        <taxon>Hypocreomycetidae</taxon>
        <taxon>Hypocreales</taxon>
        <taxon>Nectriaceae</taxon>
        <taxon>Fusarium</taxon>
        <taxon>Fusarium decemcellulare species complex</taxon>
    </lineage>
</organism>
<evidence type="ECO:0000313" key="2">
    <source>
        <dbReference type="Proteomes" id="UP001148629"/>
    </source>
</evidence>
<accession>A0ACC1S3H9</accession>
<dbReference type="EMBL" id="JANRMS010001084">
    <property type="protein sequence ID" value="KAJ3531220.1"/>
    <property type="molecule type" value="Genomic_DNA"/>
</dbReference>
<evidence type="ECO:0000313" key="1">
    <source>
        <dbReference type="EMBL" id="KAJ3531220.1"/>
    </source>
</evidence>
<comment type="caution">
    <text evidence="1">The sequence shown here is derived from an EMBL/GenBank/DDBJ whole genome shotgun (WGS) entry which is preliminary data.</text>
</comment>
<protein>
    <submittedName>
        <fullName evidence="1">Uncharacterized protein</fullName>
    </submittedName>
</protein>